<evidence type="ECO:0000313" key="2">
    <source>
        <dbReference type="Proteomes" id="UP000005496"/>
    </source>
</evidence>
<dbReference type="PANTHER" id="PTHR32309:SF31">
    <property type="entry name" value="CAPSULAR EXOPOLYSACCHARIDE FAMILY"/>
    <property type="match status" value="1"/>
</dbReference>
<dbReference type="OrthoDB" id="9812433at2"/>
<dbReference type="InterPro" id="IPR050445">
    <property type="entry name" value="Bact_polysacc_biosynth/exp"/>
</dbReference>
<protein>
    <submittedName>
        <fullName evidence="1">ATPase involved in chromosome partitioning-like protein</fullName>
    </submittedName>
</protein>
<gene>
    <name evidence="1" type="ORF">Dthio_PD2733</name>
</gene>
<comment type="caution">
    <text evidence="1">The sequence shown here is derived from an EMBL/GenBank/DDBJ whole genome shotgun (WGS) entry which is preliminary data.</text>
</comment>
<sequence>MLEKIMQLTELKRIVPALTQGADPMFPGHFVVTSSLAGEGKSLVASGVAVQMASNSSSRVLLVDFNWRSPVLHRHFGRDQDFDYQKLQGSSNPMNLVQKTDYKELDLLPAPRTEKNDRFPDGQELCVDILKKAREQYQNVIVDTGPLFPENRFMLDPLRLGQSAIGTLLVYLAGVTPRSIAKKSVAMFREHDIGLTGVLMNDYQNPLAGRV</sequence>
<organism evidence="1 2">
    <name type="scientific">Desulfonatronospira thiodismutans ASO3-1</name>
    <dbReference type="NCBI Taxonomy" id="555779"/>
    <lineage>
        <taxon>Bacteria</taxon>
        <taxon>Pseudomonadati</taxon>
        <taxon>Thermodesulfobacteriota</taxon>
        <taxon>Desulfovibrionia</taxon>
        <taxon>Desulfovibrionales</taxon>
        <taxon>Desulfonatronovibrionaceae</taxon>
        <taxon>Desulfonatronospira</taxon>
    </lineage>
</organism>
<dbReference type="InterPro" id="IPR027417">
    <property type="entry name" value="P-loop_NTPase"/>
</dbReference>
<dbReference type="RefSeq" id="WP_008868450.1">
    <property type="nucleotide sequence ID" value="NZ_ACJN02000001.1"/>
</dbReference>
<dbReference type="SUPFAM" id="SSF52540">
    <property type="entry name" value="P-loop containing nucleoside triphosphate hydrolases"/>
    <property type="match status" value="1"/>
</dbReference>
<dbReference type="eggNOG" id="COG0489">
    <property type="taxonomic scope" value="Bacteria"/>
</dbReference>
<dbReference type="Gene3D" id="3.40.50.300">
    <property type="entry name" value="P-loop containing nucleotide triphosphate hydrolases"/>
    <property type="match status" value="1"/>
</dbReference>
<name>D6SKV7_9BACT</name>
<dbReference type="AlphaFoldDB" id="D6SKV7"/>
<dbReference type="PANTHER" id="PTHR32309">
    <property type="entry name" value="TYROSINE-PROTEIN KINASE"/>
    <property type="match status" value="1"/>
</dbReference>
<reference evidence="1" key="1">
    <citation type="submission" date="2010-05" db="EMBL/GenBank/DDBJ databases">
        <title>The draft genome of Desulfonatronospira thiodismutans ASO3-1.</title>
        <authorList>
            <consortium name="US DOE Joint Genome Institute (JGI-PGF)"/>
            <person name="Lucas S."/>
            <person name="Copeland A."/>
            <person name="Lapidus A."/>
            <person name="Cheng J.-F."/>
            <person name="Bruce D."/>
            <person name="Goodwin L."/>
            <person name="Pitluck S."/>
            <person name="Chertkov O."/>
            <person name="Brettin T."/>
            <person name="Detter J.C."/>
            <person name="Han C."/>
            <person name="Land M.L."/>
            <person name="Hauser L."/>
            <person name="Kyrpides N."/>
            <person name="Mikhailova N."/>
            <person name="Muyzer G."/>
            <person name="Woyke T."/>
        </authorList>
    </citation>
    <scope>NUCLEOTIDE SEQUENCE [LARGE SCALE GENOMIC DNA]</scope>
    <source>
        <strain evidence="1">ASO3-1</strain>
    </source>
</reference>
<dbReference type="EMBL" id="ACJN02000001">
    <property type="protein sequence ID" value="EFI35318.1"/>
    <property type="molecule type" value="Genomic_DNA"/>
</dbReference>
<dbReference type="Proteomes" id="UP000005496">
    <property type="component" value="Unassembled WGS sequence"/>
</dbReference>
<evidence type="ECO:0000313" key="1">
    <source>
        <dbReference type="EMBL" id="EFI35318.1"/>
    </source>
</evidence>
<accession>D6SKV7</accession>
<keyword evidence="2" id="KW-1185">Reference proteome</keyword>
<proteinExistence type="predicted"/>